<dbReference type="InterPro" id="IPR051156">
    <property type="entry name" value="Mito/Outer_Membr_Metalloprot"/>
</dbReference>
<dbReference type="GO" id="GO:0046872">
    <property type="term" value="F:metal ion binding"/>
    <property type="evidence" value="ECO:0007669"/>
    <property type="project" value="UniProtKB-KW"/>
</dbReference>
<dbReference type="PANTHER" id="PTHR22726:SF1">
    <property type="entry name" value="METALLOENDOPEPTIDASE OMA1, MITOCHONDRIAL"/>
    <property type="match status" value="1"/>
</dbReference>
<accession>A0A835HV96</accession>
<dbReference type="GO" id="GO:0004222">
    <property type="term" value="F:metalloendopeptidase activity"/>
    <property type="evidence" value="ECO:0007669"/>
    <property type="project" value="InterPro"/>
</dbReference>
<reference evidence="8 9" key="1">
    <citation type="submission" date="2020-10" db="EMBL/GenBank/DDBJ databases">
        <title>The Coptis chinensis genome and diversification of protoberbering-type alkaloids.</title>
        <authorList>
            <person name="Wang B."/>
            <person name="Shu S."/>
            <person name="Song C."/>
            <person name="Liu Y."/>
        </authorList>
    </citation>
    <scope>NUCLEOTIDE SEQUENCE [LARGE SCALE GENOMIC DNA]</scope>
    <source>
        <strain evidence="8">HL-2020</strain>
        <tissue evidence="8">Leaf</tissue>
    </source>
</reference>
<evidence type="ECO:0000259" key="7">
    <source>
        <dbReference type="Pfam" id="PF01435"/>
    </source>
</evidence>
<protein>
    <recommendedName>
        <fullName evidence="7">Peptidase M48 domain-containing protein</fullName>
    </recommendedName>
</protein>
<comment type="caution">
    <text evidence="8">The sequence shown here is derived from an EMBL/GenBank/DDBJ whole genome shotgun (WGS) entry which is preliminary data.</text>
</comment>
<evidence type="ECO:0000256" key="1">
    <source>
        <dbReference type="ARBA" id="ARBA00022670"/>
    </source>
</evidence>
<sequence>MHAKLKRKALINVEKDSDEIQVEIQTSPKKTKPNDMEETSGDIVPSQEMDELGIHAISFAGGTICIFRGTLEALIDGDVATVIAHEVGHIVARHPNEIPQLVSRCKIELEADYIGLLLMASAGYNPRIAVEFWEIISLSNPNFSKGNYPSYEERANSLAQAHVMEQALTIYKEVTPHRPVN</sequence>
<dbReference type="Gene3D" id="3.30.2010.10">
    <property type="entry name" value="Metalloproteases ('zincins'), catalytic domain"/>
    <property type="match status" value="1"/>
</dbReference>
<keyword evidence="2" id="KW-0479">Metal-binding</keyword>
<organism evidence="8 9">
    <name type="scientific">Coptis chinensis</name>
    <dbReference type="NCBI Taxonomy" id="261450"/>
    <lineage>
        <taxon>Eukaryota</taxon>
        <taxon>Viridiplantae</taxon>
        <taxon>Streptophyta</taxon>
        <taxon>Embryophyta</taxon>
        <taxon>Tracheophyta</taxon>
        <taxon>Spermatophyta</taxon>
        <taxon>Magnoliopsida</taxon>
        <taxon>Ranunculales</taxon>
        <taxon>Ranunculaceae</taxon>
        <taxon>Coptidoideae</taxon>
        <taxon>Coptis</taxon>
    </lineage>
</organism>
<evidence type="ECO:0000313" key="8">
    <source>
        <dbReference type="EMBL" id="KAF9605042.1"/>
    </source>
</evidence>
<evidence type="ECO:0000256" key="2">
    <source>
        <dbReference type="ARBA" id="ARBA00022723"/>
    </source>
</evidence>
<comment type="cofactor">
    <cofactor evidence="6">
        <name>Zn(2+)</name>
        <dbReference type="ChEBI" id="CHEBI:29105"/>
    </cofactor>
    <text evidence="6">Binds 1 zinc ion per subunit.</text>
</comment>
<name>A0A835HV96_9MAGN</name>
<evidence type="ECO:0000313" key="9">
    <source>
        <dbReference type="Proteomes" id="UP000631114"/>
    </source>
</evidence>
<dbReference type="Proteomes" id="UP000631114">
    <property type="component" value="Unassembled WGS sequence"/>
</dbReference>
<keyword evidence="5 6" id="KW-0482">Metalloprotease</keyword>
<dbReference type="GO" id="GO:0016020">
    <property type="term" value="C:membrane"/>
    <property type="evidence" value="ECO:0007669"/>
    <property type="project" value="TreeGrafter"/>
</dbReference>
<feature type="domain" description="Peptidase M48" evidence="7">
    <location>
        <begin position="59"/>
        <end position="96"/>
    </location>
</feature>
<keyword evidence="1 6" id="KW-0645">Protease</keyword>
<keyword evidence="4 6" id="KW-0862">Zinc</keyword>
<keyword evidence="3 6" id="KW-0378">Hydrolase</keyword>
<proteinExistence type="inferred from homology"/>
<keyword evidence="9" id="KW-1185">Reference proteome</keyword>
<evidence type="ECO:0000256" key="6">
    <source>
        <dbReference type="RuleBase" id="RU003983"/>
    </source>
</evidence>
<dbReference type="OrthoDB" id="1920620at2759"/>
<dbReference type="PANTHER" id="PTHR22726">
    <property type="entry name" value="METALLOENDOPEPTIDASE OMA1"/>
    <property type="match status" value="1"/>
</dbReference>
<dbReference type="GO" id="GO:0051603">
    <property type="term" value="P:proteolysis involved in protein catabolic process"/>
    <property type="evidence" value="ECO:0007669"/>
    <property type="project" value="TreeGrafter"/>
</dbReference>
<evidence type="ECO:0000256" key="3">
    <source>
        <dbReference type="ARBA" id="ARBA00022801"/>
    </source>
</evidence>
<dbReference type="AlphaFoldDB" id="A0A835HV96"/>
<comment type="similarity">
    <text evidence="6">Belongs to the peptidase M48 family.</text>
</comment>
<dbReference type="InterPro" id="IPR001915">
    <property type="entry name" value="Peptidase_M48"/>
</dbReference>
<dbReference type="Pfam" id="PF01435">
    <property type="entry name" value="Peptidase_M48"/>
    <property type="match status" value="1"/>
</dbReference>
<evidence type="ECO:0000256" key="5">
    <source>
        <dbReference type="ARBA" id="ARBA00023049"/>
    </source>
</evidence>
<gene>
    <name evidence="8" type="ORF">IFM89_013712</name>
</gene>
<evidence type="ECO:0000256" key="4">
    <source>
        <dbReference type="ARBA" id="ARBA00022833"/>
    </source>
</evidence>
<dbReference type="EMBL" id="JADFTS010000005">
    <property type="protein sequence ID" value="KAF9605042.1"/>
    <property type="molecule type" value="Genomic_DNA"/>
</dbReference>